<evidence type="ECO:0000313" key="2">
    <source>
        <dbReference type="Proteomes" id="UP000808372"/>
    </source>
</evidence>
<gene>
    <name evidence="3" type="primary">LOC120025437</name>
</gene>
<keyword evidence="2" id="KW-1185">Reference proteome</keyword>
<accession>A0A8U0TRY7</accession>
<dbReference type="GeneID" id="120025437"/>
<name>A0A8U0TRY7_SALNM</name>
<protein>
    <submittedName>
        <fullName evidence="3">Uncharacterized protein LOC120025437 isoform X1</fullName>
    </submittedName>
</protein>
<dbReference type="KEGG" id="snh:120025437"/>
<feature type="region of interest" description="Disordered" evidence="1">
    <location>
        <begin position="96"/>
        <end position="419"/>
    </location>
</feature>
<dbReference type="Proteomes" id="UP000808372">
    <property type="component" value="Chromosome 31"/>
</dbReference>
<feature type="compositionally biased region" description="Polar residues" evidence="1">
    <location>
        <begin position="144"/>
        <end position="166"/>
    </location>
</feature>
<feature type="compositionally biased region" description="Polar residues" evidence="1">
    <location>
        <begin position="205"/>
        <end position="223"/>
    </location>
</feature>
<dbReference type="RefSeq" id="XP_038825888.1">
    <property type="nucleotide sequence ID" value="XM_038969960.1"/>
</dbReference>
<feature type="compositionally biased region" description="Basic and acidic residues" evidence="1">
    <location>
        <begin position="110"/>
        <end position="123"/>
    </location>
</feature>
<evidence type="ECO:0000256" key="1">
    <source>
        <dbReference type="SAM" id="MobiDB-lite"/>
    </source>
</evidence>
<organism evidence="2 3">
    <name type="scientific">Salvelinus namaycush</name>
    <name type="common">Lake trout</name>
    <name type="synonym">Salmo namaycush</name>
    <dbReference type="NCBI Taxonomy" id="8040"/>
    <lineage>
        <taxon>Eukaryota</taxon>
        <taxon>Metazoa</taxon>
        <taxon>Chordata</taxon>
        <taxon>Craniata</taxon>
        <taxon>Vertebrata</taxon>
        <taxon>Euteleostomi</taxon>
        <taxon>Actinopterygii</taxon>
        <taxon>Neopterygii</taxon>
        <taxon>Teleostei</taxon>
        <taxon>Protacanthopterygii</taxon>
        <taxon>Salmoniformes</taxon>
        <taxon>Salmonidae</taxon>
        <taxon>Salmoninae</taxon>
        <taxon>Salvelinus</taxon>
    </lineage>
</organism>
<feature type="compositionally biased region" description="Polar residues" evidence="1">
    <location>
        <begin position="327"/>
        <end position="349"/>
    </location>
</feature>
<feature type="compositionally biased region" description="Polar residues" evidence="1">
    <location>
        <begin position="266"/>
        <end position="288"/>
    </location>
</feature>
<sequence length="438" mass="48028">MLSNEAFQRQLSTIVEVLVAASVAEMGRLLDECSATVMPLKLVQQNEESILLKSRLQRANKINTRQFSSFMEMLGKTLLEKMAMLMNVIMVEKEKTATGMSAQRRVSRARGTEEGAPRGDSLHFHNYCTDAVSESAHQEEDDFNLQTSPASETQDNQRNTEPNSGRNGEDAQCGGEPTGGDNLHFHNDCTDPVSESAHQEEDDFNLQTLPASETQDNQRNTEPNLGRNGEDAQCGGEPTGGDSLHFHNYCTDPVSESAHQKKDDFNPQTSPASDTQDNQRNTEPNSGRNGEDAQCGGEPTGGDSLHFHNYCTDPVSESAHQKKDDFNPQTSPASDTQDNQRNTEPNSGRNGEDAQCGGEPTGDVVLLSEFDHQEEVHLNPQLSPSSNPEKQDGKPSNMEPNPGRIEKENSDTSDATGAVKRPFICDVCGKCFRLEMHA</sequence>
<reference evidence="3" key="1">
    <citation type="submission" date="2025-08" db="UniProtKB">
        <authorList>
            <consortium name="RefSeq"/>
        </authorList>
    </citation>
    <scope>IDENTIFICATION</scope>
    <source>
        <tissue evidence="3">White muscle</tissue>
    </source>
</reference>
<dbReference type="AlphaFoldDB" id="A0A8U0TRY7"/>
<proteinExistence type="predicted"/>
<evidence type="ECO:0000313" key="3">
    <source>
        <dbReference type="RefSeq" id="XP_038825888.1"/>
    </source>
</evidence>